<evidence type="ECO:0000313" key="2">
    <source>
        <dbReference type="Proteomes" id="UP000494040"/>
    </source>
</evidence>
<name>A0A8I6SUY9_CIMLE</name>
<dbReference type="Pfam" id="PF02945">
    <property type="entry name" value="Endonuclease_7"/>
    <property type="match status" value="1"/>
</dbReference>
<dbReference type="PANTHER" id="PTHR31511:SF12">
    <property type="entry name" value="RHO TERMINATION FACTOR N-TERMINAL DOMAIN-CONTAINING PROTEIN"/>
    <property type="match status" value="1"/>
</dbReference>
<keyword evidence="2" id="KW-1185">Reference proteome</keyword>
<reference evidence="1" key="1">
    <citation type="submission" date="2022-01" db="UniProtKB">
        <authorList>
            <consortium name="EnsemblMetazoa"/>
        </authorList>
    </citation>
    <scope>IDENTIFICATION</scope>
</reference>
<dbReference type="GeneID" id="112127874"/>
<sequence>MYPLKVVKQEKADHRDLLLLTSDEGRSHYTYINDFNKLVASQISGHHSGRHVCNRCLTHFNMDGRDIACRMREHMEYCGTNKATRIVLPACDGNGNPPTTSFINIQRQMRIPYVVYADFESILQKIHPGDDSVRTQTTPYQIHIPMSFCVHVRVADAIPRHLLPINSPAEPYVYTSDDSAKKFMEYIKDVAEKVSLVYSNVRPMLPLTLAQTEAFLNSTSCYLCSPPFTAGNRKVLDHDHITGLYRGPAHFKCNFLYRTPRFLPVLFHNLSGYDAHFIVREFGRDLNDEEKKRLRIQVIPNSVFRYASGRLIREIGGSFRFMASSLDKLSKNLPRSHFKETGKFFPAAHLDLVVRKGVYPYDYIDSFERRFCPRRRLSIAN</sequence>
<dbReference type="Proteomes" id="UP000494040">
    <property type="component" value="Unassembled WGS sequence"/>
</dbReference>
<dbReference type="EnsemblMetazoa" id="XM_024229369.1">
    <property type="protein sequence ID" value="XP_024085137.1"/>
    <property type="gene ID" value="LOC112127874"/>
</dbReference>
<dbReference type="SUPFAM" id="SSF54060">
    <property type="entry name" value="His-Me finger endonucleases"/>
    <property type="match status" value="1"/>
</dbReference>
<proteinExistence type="predicted"/>
<dbReference type="KEGG" id="clec:112127874"/>
<accession>A0A8I6SUY9</accession>
<evidence type="ECO:0008006" key="3">
    <source>
        <dbReference type="Google" id="ProtNLM"/>
    </source>
</evidence>
<dbReference type="InterPro" id="IPR044925">
    <property type="entry name" value="His-Me_finger_sf"/>
</dbReference>
<dbReference type="RefSeq" id="XP_024085137.1">
    <property type="nucleotide sequence ID" value="XM_024229369.1"/>
</dbReference>
<protein>
    <recommendedName>
        <fullName evidence="3">DNA-directed DNA polymerase</fullName>
    </recommendedName>
</protein>
<dbReference type="InterPro" id="IPR004211">
    <property type="entry name" value="Endonuclease_7"/>
</dbReference>
<evidence type="ECO:0000313" key="1">
    <source>
        <dbReference type="EnsemblMetazoa" id="XP_024085137.1"/>
    </source>
</evidence>
<dbReference type="OMA" id="KERYISX"/>
<dbReference type="PANTHER" id="PTHR31511">
    <property type="entry name" value="PROTEIN CBG23764"/>
    <property type="match status" value="1"/>
</dbReference>
<organism evidence="1 2">
    <name type="scientific">Cimex lectularius</name>
    <name type="common">Bed bug</name>
    <name type="synonym">Acanthia lectularia</name>
    <dbReference type="NCBI Taxonomy" id="79782"/>
    <lineage>
        <taxon>Eukaryota</taxon>
        <taxon>Metazoa</taxon>
        <taxon>Ecdysozoa</taxon>
        <taxon>Arthropoda</taxon>
        <taxon>Hexapoda</taxon>
        <taxon>Insecta</taxon>
        <taxon>Pterygota</taxon>
        <taxon>Neoptera</taxon>
        <taxon>Paraneoptera</taxon>
        <taxon>Hemiptera</taxon>
        <taxon>Heteroptera</taxon>
        <taxon>Panheteroptera</taxon>
        <taxon>Cimicomorpha</taxon>
        <taxon>Cimicidae</taxon>
        <taxon>Cimex</taxon>
    </lineage>
</organism>
<dbReference type="AlphaFoldDB" id="A0A8I6SUY9"/>
<dbReference type="OrthoDB" id="6602337at2759"/>